<protein>
    <submittedName>
        <fullName evidence="2">Diguanylate cyclase/phosphodiesterase (GGDEF &amp; EAL domains) with PAS/PAC sensor(S)</fullName>
    </submittedName>
</protein>
<dbReference type="EMBL" id="CADCVP010000261">
    <property type="protein sequence ID" value="CAA9509633.1"/>
    <property type="molecule type" value="Genomic_DNA"/>
</dbReference>
<reference evidence="2" key="1">
    <citation type="submission" date="2020-02" db="EMBL/GenBank/DDBJ databases">
        <authorList>
            <person name="Meier V. D."/>
        </authorList>
    </citation>
    <scope>NUCLEOTIDE SEQUENCE</scope>
    <source>
        <strain evidence="2">AVDCRST_MAG69</strain>
    </source>
</reference>
<proteinExistence type="predicted"/>
<evidence type="ECO:0000256" key="1">
    <source>
        <dbReference type="SAM" id="MobiDB-lite"/>
    </source>
</evidence>
<feature type="compositionally biased region" description="Basic and acidic residues" evidence="1">
    <location>
        <begin position="249"/>
        <end position="261"/>
    </location>
</feature>
<gene>
    <name evidence="2" type="ORF">AVDCRST_MAG69-2413</name>
</gene>
<dbReference type="AlphaFoldDB" id="A0A6J4SZI7"/>
<feature type="compositionally biased region" description="Basic residues" evidence="1">
    <location>
        <begin position="262"/>
        <end position="272"/>
    </location>
</feature>
<sequence>EGPDRPRPGVRPGRVAPSAREARLRDQRGLRRRRPRSRVPAFRARRDAARRTALPGRGNLAGQPHQGPPERVLHRDRGGGPRPGPGRSPASTRQRGLRLPHRAAAPGRDPRARPGGGADEEPAGGAARSGPAARGDDLRGPADAAVQPPLHAHAAGGAGQRGASSRTPDVGGDDRRRPLQVAQRPARPRGGRPRARRRGARDARPAARGGLPRKAGRRGVPGPPARRRRVRRRPGGRLAPRHGRRAAGGHRDPLDADDGQRRLRHLGGRGARRAPQACRRRDVPRQGRRPRRRCARL</sequence>
<feature type="non-terminal residue" evidence="2">
    <location>
        <position position="1"/>
    </location>
</feature>
<organism evidence="2">
    <name type="scientific">uncultured Solirubrobacteraceae bacterium</name>
    <dbReference type="NCBI Taxonomy" id="1162706"/>
    <lineage>
        <taxon>Bacteria</taxon>
        <taxon>Bacillati</taxon>
        <taxon>Actinomycetota</taxon>
        <taxon>Thermoleophilia</taxon>
        <taxon>Solirubrobacterales</taxon>
        <taxon>Solirubrobacteraceae</taxon>
        <taxon>environmental samples</taxon>
    </lineage>
</organism>
<evidence type="ECO:0000313" key="2">
    <source>
        <dbReference type="EMBL" id="CAA9509633.1"/>
    </source>
</evidence>
<name>A0A6J4SZI7_9ACTN</name>
<feature type="non-terminal residue" evidence="2">
    <location>
        <position position="297"/>
    </location>
</feature>
<feature type="region of interest" description="Disordered" evidence="1">
    <location>
        <begin position="1"/>
        <end position="297"/>
    </location>
</feature>
<accession>A0A6J4SZI7</accession>
<feature type="compositionally biased region" description="Low complexity" evidence="1">
    <location>
        <begin position="151"/>
        <end position="166"/>
    </location>
</feature>
<feature type="compositionally biased region" description="Basic residues" evidence="1">
    <location>
        <begin position="186"/>
        <end position="199"/>
    </location>
</feature>
<feature type="compositionally biased region" description="Basic residues" evidence="1">
    <location>
        <begin position="225"/>
        <end position="248"/>
    </location>
</feature>
<feature type="compositionally biased region" description="Basic residues" evidence="1">
    <location>
        <begin position="286"/>
        <end position="297"/>
    </location>
</feature>
<feature type="compositionally biased region" description="Low complexity" evidence="1">
    <location>
        <begin position="123"/>
        <end position="133"/>
    </location>
</feature>
<feature type="compositionally biased region" description="Basic and acidic residues" evidence="1">
    <location>
        <begin position="20"/>
        <end position="29"/>
    </location>
</feature>